<keyword evidence="4" id="KW-1185">Reference proteome</keyword>
<dbReference type="Pfam" id="PF13087">
    <property type="entry name" value="AAA_12"/>
    <property type="match status" value="1"/>
</dbReference>
<dbReference type="EMBL" id="RAWG01000048">
    <property type="protein sequence ID" value="RKH44534.1"/>
    <property type="molecule type" value="Genomic_DNA"/>
</dbReference>
<evidence type="ECO:0000313" key="4">
    <source>
        <dbReference type="Proteomes" id="UP000273405"/>
    </source>
</evidence>
<accession>A0A3A8NYH2</accession>
<protein>
    <submittedName>
        <fullName evidence="3">DUF4011 domain-containing protein</fullName>
    </submittedName>
</protein>
<name>A0A3A8NYH2_9BACT</name>
<dbReference type="InterPro" id="IPR025103">
    <property type="entry name" value="DUF4011"/>
</dbReference>
<dbReference type="InterPro" id="IPR041679">
    <property type="entry name" value="DNA2/NAM7-like_C"/>
</dbReference>
<dbReference type="Pfam" id="PF13086">
    <property type="entry name" value="AAA_11"/>
    <property type="match status" value="1"/>
</dbReference>
<dbReference type="Pfam" id="PF13195">
    <property type="entry name" value="DUF4011"/>
    <property type="match status" value="1"/>
</dbReference>
<gene>
    <name evidence="3" type="ORF">D7X12_10330</name>
</gene>
<dbReference type="Gene3D" id="3.40.50.300">
    <property type="entry name" value="P-loop containing nucleotide triphosphate hydrolases"/>
    <property type="match status" value="3"/>
</dbReference>
<feature type="compositionally biased region" description="Acidic residues" evidence="1">
    <location>
        <begin position="1709"/>
        <end position="1718"/>
    </location>
</feature>
<dbReference type="PANTHER" id="PTHR10887:SF495">
    <property type="entry name" value="HELICASE SENATAXIN ISOFORM X1-RELATED"/>
    <property type="match status" value="1"/>
</dbReference>
<proteinExistence type="predicted"/>
<dbReference type="InterPro" id="IPR047187">
    <property type="entry name" value="SF1_C_Upf1"/>
</dbReference>
<dbReference type="Proteomes" id="UP000273405">
    <property type="component" value="Unassembled WGS sequence"/>
</dbReference>
<feature type="domain" description="RAP" evidence="2">
    <location>
        <begin position="1643"/>
        <end position="1697"/>
    </location>
</feature>
<dbReference type="RefSeq" id="WP_120625100.1">
    <property type="nucleotide sequence ID" value="NZ_RAWG01000048.1"/>
</dbReference>
<dbReference type="FunFam" id="3.40.960.10:FF:000002">
    <property type="entry name" value="DNA helicase related protein"/>
    <property type="match status" value="1"/>
</dbReference>
<dbReference type="InterPro" id="IPR049468">
    <property type="entry name" value="Restrct_endonuc-II-like_dom"/>
</dbReference>
<evidence type="ECO:0000256" key="1">
    <source>
        <dbReference type="SAM" id="MobiDB-lite"/>
    </source>
</evidence>
<dbReference type="OrthoDB" id="9757917at2"/>
<dbReference type="SUPFAM" id="SSF52540">
    <property type="entry name" value="P-loop containing nucleoside triphosphate hydrolases"/>
    <property type="match status" value="2"/>
</dbReference>
<dbReference type="SMART" id="SM00952">
    <property type="entry name" value="RAP"/>
    <property type="match status" value="1"/>
</dbReference>
<dbReference type="Gene3D" id="3.40.960.10">
    <property type="entry name" value="VSR Endonuclease"/>
    <property type="match status" value="1"/>
</dbReference>
<evidence type="ECO:0000259" key="2">
    <source>
        <dbReference type="SMART" id="SM00952"/>
    </source>
</evidence>
<dbReference type="InterPro" id="IPR041677">
    <property type="entry name" value="DNA2/NAM7_AAA_11"/>
</dbReference>
<dbReference type="GO" id="GO:0004386">
    <property type="term" value="F:helicase activity"/>
    <property type="evidence" value="ECO:0007669"/>
    <property type="project" value="InterPro"/>
</dbReference>
<dbReference type="SUPFAM" id="SSF52980">
    <property type="entry name" value="Restriction endonuclease-like"/>
    <property type="match status" value="1"/>
</dbReference>
<dbReference type="InterPro" id="IPR013584">
    <property type="entry name" value="RAP"/>
</dbReference>
<comment type="caution">
    <text evidence="3">The sequence shown here is derived from an EMBL/GenBank/DDBJ whole genome shotgun (WGS) entry which is preliminary data.</text>
</comment>
<dbReference type="InterPro" id="IPR027417">
    <property type="entry name" value="P-loop_NTPase"/>
</dbReference>
<dbReference type="InterPro" id="IPR011335">
    <property type="entry name" value="Restrct_endonuc-II-like"/>
</dbReference>
<dbReference type="Pfam" id="PF18741">
    <property type="entry name" value="MTES_1575"/>
    <property type="match status" value="1"/>
</dbReference>
<sequence length="1728" mass="191598">MTPHDPVLLKELERQRTRLLDLSASNRLLHFRHTARTSLRLVDELPGVIFERLSNHRALTFLPVPEPAQVPPAKEPKPGMLTMQAVAPPVSRQRLALQEAERLGIDTRFDLPPALPASGSASRKHQDRHLQTLYFPEELEAQLRQLHGLAQTAIQETGANLLHLVFGFLRWYESGDTERAKPRSAPLVLMPVSLRRGPPDPKTQVHGYDVDYNEGETIELNLTLQEKLRQEFGITLPSFDPDAGLEAYFAKVNALLANGRPGWGLERQVTLTLLSFGRLLMWRDLEPSRWPESSPLLASPQVRTLLGAKEEKESTSRGTKSFVERRSEVYDLDSPTLAPEVPPLITDADSSQHSVLVDVLRGESLVVQGPPGTGKSQTITNLIGAALAAGKTVLFVTQKMAALEVVSRRLQQAGLGDFCLELHSHKTQKQQFMEDLRRRVQQRHAAVTTRSLEPQVANAVGVLRAHTVRLHTPYGALGLTPHDIFWKVGRAETELGDDLASLRNVRVEAPASVSSTALEDVREALRGLTAQLKDILRVAPLPSEHPWAGVTNPGLTAEDSQSLVERCSAWKDAALRLMEALATLAPLTGVTVRDSALAADALVTAMRLLPRPPDLTPPGLLPALLEASNRTGLRSLLDALEAAQRQWMSLEAGWSSREDLTTDALRSAETVLDTCLRLFTPETTLLTLARAREVVEQASVAVDRGREFAEAVAPTLGLEGPMTPAVIQTLARLVDVMAELDDGTLDWRDPRWVTREAEETLRGAASTCAELKEQARGLAVRFMSELVPPLETLKAHAIAVATAPLIPWLSRGWRSARRDFQAMAHGLRPTRPVLRLAYNDLLAHHAARERFQTEGPVRELLGARFQGTETRFDRLLAWMDGWRKVEALLRPMGASGEGLARAALELPAGQWREALARAASREEAHAQARNISTVVQEAAARINLRQTTWNTELASQVHASLDALRIHLGEVLGWGRKGDAAPLLPLAQLQVQVRAVRKACETVDRLSDHATASALLGSGPLGRKTLSAGPRAALQYAEDVLAAPLPEGLATWLLREDTARRHADLVTRAREVETRLRAYRDATTRAKELGQMAAGTWEDDAISEAPLAATVLRLRSALERSNTLHGWASYLRHRHAVARLRIATTFLERIDTRPSLAPRLLVAFEAVFFRSLAESVLRDQPELDQFSGVAHAARREDFARLDQQLIGQQGPNLAHQLSNRPVPQGMHSQKVAGLTEVHLIQHELGKKQRHVSIRELVQRAGGALQALMPCFMMGPQSVSQYLPPGHLRFDLVVMDEASQLRPEDALGAIARGSQLVVVGDPEQLPPTSFFAQLERDDDEVAGEAADAEEVRGPSLLDESESILVAAAQRFPMRMLRWHYRSRHPALISFSNREFYNGDLIVFPAPGQHLEGLGLRFERVKDGLYESNRNEPEARAVVKAVGEHARTRPEQSLLVVTLNSKQRELIDALVLAEEKKDPQLAAFLSKWAKSPFPFDVKNLENVQGDERDAIFVSVTFGWDREKRFRQNFGPINQADGYRRLNVLFTRARCALTVFASFDPAELKVQESSPRGMRVLQRYLFEAQGTPVAHGVGSGRPPDSDFEVAVAKVLAAHHYEVVPQVGVAGYFIDMAIRHPRQPGRYILGVECDGERYHCSRSARDRDRLRDQVLTNLGWRLHRIWSTDWFKSPTEEAARIVARINALLRDEDAETLPEVLPEEAPADSQMRSVSA</sequence>
<evidence type="ECO:0000313" key="3">
    <source>
        <dbReference type="EMBL" id="RKH44534.1"/>
    </source>
</evidence>
<feature type="region of interest" description="Disordered" evidence="1">
    <location>
        <begin position="1709"/>
        <end position="1728"/>
    </location>
</feature>
<dbReference type="CDD" id="cd18808">
    <property type="entry name" value="SF1_C_Upf1"/>
    <property type="match status" value="1"/>
</dbReference>
<reference evidence="4" key="1">
    <citation type="submission" date="2018-09" db="EMBL/GenBank/DDBJ databases">
        <authorList>
            <person name="Livingstone P.G."/>
            <person name="Whitworth D.E."/>
        </authorList>
    </citation>
    <scope>NUCLEOTIDE SEQUENCE [LARGE SCALE GENOMIC DNA]</scope>
    <source>
        <strain evidence="4">CA040B</strain>
    </source>
</reference>
<dbReference type="InterPro" id="IPR045055">
    <property type="entry name" value="DNA2/NAM7-like"/>
</dbReference>
<organism evidence="3 4">
    <name type="scientific">Corallococcus sicarius</name>
    <dbReference type="NCBI Taxonomy" id="2316726"/>
    <lineage>
        <taxon>Bacteria</taxon>
        <taxon>Pseudomonadati</taxon>
        <taxon>Myxococcota</taxon>
        <taxon>Myxococcia</taxon>
        <taxon>Myxococcales</taxon>
        <taxon>Cystobacterineae</taxon>
        <taxon>Myxococcaceae</taxon>
        <taxon>Corallococcus</taxon>
    </lineage>
</organism>
<dbReference type="PANTHER" id="PTHR10887">
    <property type="entry name" value="DNA2/NAM7 HELICASE FAMILY"/>
    <property type="match status" value="1"/>
</dbReference>